<protein>
    <submittedName>
        <fullName evidence="1">Uncharacterized protein</fullName>
    </submittedName>
</protein>
<gene>
    <name evidence="1" type="ORF">MUK42_36936</name>
</gene>
<sequence>MPMLSCCNFPQLCFQINAAEFGRFGPLVEEPEHMQPLVPSARTRAHAAIGPLCSKPVRHRPSRNNLAQDIMVSLIGHQATMRKDYILILASDTAHCITPKQADGDQFCSGSRSYFEAATMTSCEPPCALTSFSRSDVTPRDASRTSAFVRLSGDVFPTTGWKMGLQRRHEELRIRASTTRSF</sequence>
<organism evidence="1 2">
    <name type="scientific">Musa troglodytarum</name>
    <name type="common">fe'i banana</name>
    <dbReference type="NCBI Taxonomy" id="320322"/>
    <lineage>
        <taxon>Eukaryota</taxon>
        <taxon>Viridiplantae</taxon>
        <taxon>Streptophyta</taxon>
        <taxon>Embryophyta</taxon>
        <taxon>Tracheophyta</taxon>
        <taxon>Spermatophyta</taxon>
        <taxon>Magnoliopsida</taxon>
        <taxon>Liliopsida</taxon>
        <taxon>Zingiberales</taxon>
        <taxon>Musaceae</taxon>
        <taxon>Musa</taxon>
    </lineage>
</organism>
<reference evidence="1" key="1">
    <citation type="submission" date="2022-05" db="EMBL/GenBank/DDBJ databases">
        <title>The Musa troglodytarum L. genome provides insights into the mechanism of non-climacteric behaviour and enrichment of carotenoids.</title>
        <authorList>
            <person name="Wang J."/>
        </authorList>
    </citation>
    <scope>NUCLEOTIDE SEQUENCE</scope>
    <source>
        <tissue evidence="1">Leaf</tissue>
    </source>
</reference>
<proteinExistence type="predicted"/>
<dbReference type="EMBL" id="CP097502">
    <property type="protein sequence ID" value="URD73835.1"/>
    <property type="molecule type" value="Genomic_DNA"/>
</dbReference>
<evidence type="ECO:0000313" key="1">
    <source>
        <dbReference type="EMBL" id="URD73835.1"/>
    </source>
</evidence>
<dbReference type="AlphaFoldDB" id="A0A9E7EBE4"/>
<keyword evidence="2" id="KW-1185">Reference proteome</keyword>
<evidence type="ECO:0000313" key="2">
    <source>
        <dbReference type="Proteomes" id="UP001055439"/>
    </source>
</evidence>
<dbReference type="Proteomes" id="UP001055439">
    <property type="component" value="Chromosome 1"/>
</dbReference>
<accession>A0A9E7EBE4</accession>
<name>A0A9E7EBE4_9LILI</name>